<dbReference type="InterPro" id="IPR024923">
    <property type="entry name" value="PG_synth_SpoVB"/>
</dbReference>
<dbReference type="EMBL" id="CP003040">
    <property type="protein sequence ID" value="AEN96143.1"/>
    <property type="molecule type" value="Genomic_DNA"/>
</dbReference>
<dbReference type="eggNOG" id="COG2244">
    <property type="taxonomic scope" value="Bacteria"/>
</dbReference>
<proteinExistence type="predicted"/>
<keyword evidence="5 6" id="KW-0472">Membrane</keyword>
<dbReference type="PIRSF" id="PIRSF038958">
    <property type="entry name" value="PG_synth_SpoVB"/>
    <property type="match status" value="1"/>
</dbReference>
<dbReference type="RefSeq" id="WP_014079188.1">
    <property type="nucleotide sequence ID" value="NC_015977.1"/>
</dbReference>
<keyword evidence="8" id="KW-1185">Reference proteome</keyword>
<evidence type="ECO:0000256" key="4">
    <source>
        <dbReference type="ARBA" id="ARBA00022989"/>
    </source>
</evidence>
<feature type="transmembrane region" description="Helical" evidence="6">
    <location>
        <begin position="396"/>
        <end position="414"/>
    </location>
</feature>
<evidence type="ECO:0000256" key="5">
    <source>
        <dbReference type="ARBA" id="ARBA00023136"/>
    </source>
</evidence>
<feature type="transmembrane region" description="Helical" evidence="6">
    <location>
        <begin position="334"/>
        <end position="357"/>
    </location>
</feature>
<organism evidence="7 8">
    <name type="scientific">Roseburia hominis (strain DSM 16839 / JCM 17582 / NCIMB 14029 / A2-183)</name>
    <dbReference type="NCBI Taxonomy" id="585394"/>
    <lineage>
        <taxon>Bacteria</taxon>
        <taxon>Bacillati</taxon>
        <taxon>Bacillota</taxon>
        <taxon>Clostridia</taxon>
        <taxon>Lachnospirales</taxon>
        <taxon>Lachnospiraceae</taxon>
        <taxon>Roseburia</taxon>
    </lineage>
</organism>
<sequence>MPDIHFPRNSVSGNSLKNSLITGTLLLTLAGVLTRIIGFFYRIFLSRLIGAEGLGIYQLLSPVMALGFAVTAAGIQTAISRFVSSELAQNNPAGARLYFRIGLLLSLFLSAATGFVIWKYADFIGVSMLGDVRCIPLLKIISLSFVPCCIHACINGCYYGQKKTGVPALTQLTEQIARVGTVWLLYQIHMREQTAVPLSVTMWGAVMGEVASTLVSVSVAKLPKGTDTALSVKCGTRNLLAMAVPLTANRVVLTLFSSFENIMIPSRLRLFGYTASEALGVYGILTGMAMSVIMFPSVITNSISVLLMPAISEAKAGGNDALIRRAVLKTIRVCLLWGFFCTAGFLATGHFIGNVLFGNALAGTFIRTLGWICPFLYLGVTLSSILHGLGYPGITFVLNLIACGIRILFVLFALPVYGIRGYLCGLLISQAVMALLSIGILLRQTHPTSRSASAK</sequence>
<evidence type="ECO:0000256" key="1">
    <source>
        <dbReference type="ARBA" id="ARBA00004651"/>
    </source>
</evidence>
<evidence type="ECO:0000313" key="8">
    <source>
        <dbReference type="Proteomes" id="UP000008178"/>
    </source>
</evidence>
<dbReference type="InterPro" id="IPR050833">
    <property type="entry name" value="Poly_Biosynth_Transport"/>
</dbReference>
<evidence type="ECO:0000256" key="6">
    <source>
        <dbReference type="SAM" id="Phobius"/>
    </source>
</evidence>
<keyword evidence="3 6" id="KW-0812">Transmembrane</keyword>
<reference evidence="7 8" key="1">
    <citation type="journal article" date="2015" name="Genome Announc.">
        <title>Complete genome sequence of the human gut symbiont Roseburia hominis.</title>
        <authorList>
            <person name="Travis A.J."/>
            <person name="Kelly D."/>
            <person name="Flint H.J."/>
            <person name="Aminov R.I."/>
        </authorList>
    </citation>
    <scope>NUCLEOTIDE SEQUENCE [LARGE SCALE GENOMIC DNA]</scope>
    <source>
        <strain evidence="8">DSM 16839 / JCM 17582 / NCIMB 14029 / A2-183</strain>
    </source>
</reference>
<dbReference type="GO" id="GO:0005886">
    <property type="term" value="C:plasma membrane"/>
    <property type="evidence" value="ECO:0007669"/>
    <property type="project" value="UniProtKB-SubCell"/>
</dbReference>
<dbReference type="Pfam" id="PF01943">
    <property type="entry name" value="Polysacc_synt"/>
    <property type="match status" value="1"/>
</dbReference>
<feature type="transmembrane region" description="Helical" evidence="6">
    <location>
        <begin position="56"/>
        <end position="77"/>
    </location>
</feature>
<dbReference type="Proteomes" id="UP000008178">
    <property type="component" value="Chromosome"/>
</dbReference>
<feature type="transmembrane region" description="Helical" evidence="6">
    <location>
        <begin position="369"/>
        <end position="389"/>
    </location>
</feature>
<protein>
    <submittedName>
        <fullName evidence="7">Polysaccharide biosynthesis protein</fullName>
    </submittedName>
</protein>
<dbReference type="KEGG" id="rho:RHOM_05120"/>
<accession>G2T174</accession>
<dbReference type="PANTHER" id="PTHR30250">
    <property type="entry name" value="PST FAMILY PREDICTED COLANIC ACID TRANSPORTER"/>
    <property type="match status" value="1"/>
</dbReference>
<feature type="transmembrane region" description="Helical" evidence="6">
    <location>
        <begin position="20"/>
        <end position="44"/>
    </location>
</feature>
<name>G2T174_ROSHA</name>
<dbReference type="AlphaFoldDB" id="G2T174"/>
<dbReference type="InterPro" id="IPR002797">
    <property type="entry name" value="Polysacc_synth"/>
</dbReference>
<dbReference type="GeneID" id="93722870"/>
<comment type="subcellular location">
    <subcellularLocation>
        <location evidence="1">Cell membrane</location>
        <topology evidence="1">Multi-pass membrane protein</topology>
    </subcellularLocation>
</comment>
<dbReference type="BioCyc" id="RHOM585394:G1H02-1041-MONOMER"/>
<dbReference type="HOGENOM" id="CLU_022017_2_2_9"/>
<keyword evidence="2" id="KW-1003">Cell membrane</keyword>
<gene>
    <name evidence="7" type="ordered locus">RHOM_05120</name>
</gene>
<evidence type="ECO:0000313" key="7">
    <source>
        <dbReference type="EMBL" id="AEN96143.1"/>
    </source>
</evidence>
<dbReference type="CDD" id="cd13124">
    <property type="entry name" value="MATE_SpoVB_like"/>
    <property type="match status" value="1"/>
</dbReference>
<dbReference type="STRING" id="585394.RHOM_05120"/>
<dbReference type="PANTHER" id="PTHR30250:SF24">
    <property type="entry name" value="STAGE V SPORULATION PROTEIN B"/>
    <property type="match status" value="1"/>
</dbReference>
<keyword evidence="4 6" id="KW-1133">Transmembrane helix</keyword>
<feature type="transmembrane region" description="Helical" evidence="6">
    <location>
        <begin position="420"/>
        <end position="442"/>
    </location>
</feature>
<feature type="transmembrane region" description="Helical" evidence="6">
    <location>
        <begin position="97"/>
        <end position="118"/>
    </location>
</feature>
<feature type="transmembrane region" description="Helical" evidence="6">
    <location>
        <begin position="279"/>
        <end position="299"/>
    </location>
</feature>
<evidence type="ECO:0000256" key="3">
    <source>
        <dbReference type="ARBA" id="ARBA00022692"/>
    </source>
</evidence>
<evidence type="ECO:0000256" key="2">
    <source>
        <dbReference type="ARBA" id="ARBA00022475"/>
    </source>
</evidence>